<dbReference type="InterPro" id="IPR033989">
    <property type="entry name" value="CD209-like_CTLD"/>
</dbReference>
<dbReference type="Pfam" id="PF00059">
    <property type="entry name" value="Lectin_C"/>
    <property type="match status" value="1"/>
</dbReference>
<dbReference type="GeneTree" id="ENSGT01020000230338"/>
<reference evidence="5" key="3">
    <citation type="submission" date="2025-09" db="UniProtKB">
        <authorList>
            <consortium name="Ensembl"/>
        </authorList>
    </citation>
    <scope>IDENTIFICATION</scope>
</reference>
<evidence type="ECO:0000256" key="2">
    <source>
        <dbReference type="ARBA" id="ARBA00023157"/>
    </source>
</evidence>
<keyword evidence="3" id="KW-0175">Coiled coil</keyword>
<name>A0A087YIV7_POEFO</name>
<keyword evidence="6" id="KW-1185">Reference proteome</keyword>
<dbReference type="PROSITE" id="PS00615">
    <property type="entry name" value="C_TYPE_LECTIN_1"/>
    <property type="match status" value="1"/>
</dbReference>
<dbReference type="PROSITE" id="PS50041">
    <property type="entry name" value="C_TYPE_LECTIN_2"/>
    <property type="match status" value="1"/>
</dbReference>
<evidence type="ECO:0000313" key="5">
    <source>
        <dbReference type="Ensembl" id="ENSPFOP00000017960.2"/>
    </source>
</evidence>
<dbReference type="Gene3D" id="3.10.100.10">
    <property type="entry name" value="Mannose-Binding Protein A, subunit A"/>
    <property type="match status" value="1"/>
</dbReference>
<organism evidence="5 6">
    <name type="scientific">Poecilia formosa</name>
    <name type="common">Amazon molly</name>
    <name type="synonym">Limia formosa</name>
    <dbReference type="NCBI Taxonomy" id="48698"/>
    <lineage>
        <taxon>Eukaryota</taxon>
        <taxon>Metazoa</taxon>
        <taxon>Chordata</taxon>
        <taxon>Craniata</taxon>
        <taxon>Vertebrata</taxon>
        <taxon>Euteleostomi</taxon>
        <taxon>Actinopterygii</taxon>
        <taxon>Neopterygii</taxon>
        <taxon>Teleostei</taxon>
        <taxon>Neoteleostei</taxon>
        <taxon>Acanthomorphata</taxon>
        <taxon>Ovalentaria</taxon>
        <taxon>Atherinomorphae</taxon>
        <taxon>Cyprinodontiformes</taxon>
        <taxon>Poeciliidae</taxon>
        <taxon>Poeciliinae</taxon>
        <taxon>Poecilia</taxon>
    </lineage>
</organism>
<dbReference type="eggNOG" id="KOG4297">
    <property type="taxonomic scope" value="Eukaryota"/>
</dbReference>
<feature type="domain" description="C-type lectin" evidence="4">
    <location>
        <begin position="188"/>
        <end position="300"/>
    </location>
</feature>
<dbReference type="Proteomes" id="UP000028760">
    <property type="component" value="Unassembled WGS sequence"/>
</dbReference>
<evidence type="ECO:0000256" key="1">
    <source>
        <dbReference type="ARBA" id="ARBA00022734"/>
    </source>
</evidence>
<dbReference type="SUPFAM" id="SSF56436">
    <property type="entry name" value="C-type lectin-like"/>
    <property type="match status" value="1"/>
</dbReference>
<dbReference type="Gene3D" id="6.10.250.3110">
    <property type="match status" value="1"/>
</dbReference>
<dbReference type="OMA" id="NNYWICE"/>
<evidence type="ECO:0000256" key="3">
    <source>
        <dbReference type="SAM" id="Coils"/>
    </source>
</evidence>
<evidence type="ECO:0000313" key="6">
    <source>
        <dbReference type="Proteomes" id="UP000028760"/>
    </source>
</evidence>
<dbReference type="GO" id="GO:0030246">
    <property type="term" value="F:carbohydrate binding"/>
    <property type="evidence" value="ECO:0007669"/>
    <property type="project" value="UniProtKB-KW"/>
</dbReference>
<accession>A0A087YIV7</accession>
<dbReference type="InterPro" id="IPR016187">
    <property type="entry name" value="CTDL_fold"/>
</dbReference>
<keyword evidence="2" id="KW-1015">Disulfide bond</keyword>
<dbReference type="EMBL" id="AYCK01022632">
    <property type="status" value="NOT_ANNOTATED_CDS"/>
    <property type="molecule type" value="Genomic_DNA"/>
</dbReference>
<dbReference type="InterPro" id="IPR001304">
    <property type="entry name" value="C-type_lectin-like"/>
</dbReference>
<feature type="coiled-coil region" evidence="3">
    <location>
        <begin position="9"/>
        <end position="172"/>
    </location>
</feature>
<dbReference type="CDD" id="cd03590">
    <property type="entry name" value="CLECT_DC-SIGN_like"/>
    <property type="match status" value="1"/>
</dbReference>
<proteinExistence type="predicted"/>
<reference evidence="5" key="2">
    <citation type="submission" date="2025-08" db="UniProtKB">
        <authorList>
            <consortium name="Ensembl"/>
        </authorList>
    </citation>
    <scope>IDENTIFICATION</scope>
</reference>
<dbReference type="STRING" id="48698.ENSPFOP00000017960"/>
<dbReference type="InterPro" id="IPR050111">
    <property type="entry name" value="C-type_lectin/snaclec_domain"/>
</dbReference>
<dbReference type="InterPro" id="IPR018378">
    <property type="entry name" value="C-type_lectin_CS"/>
</dbReference>
<reference evidence="6" key="1">
    <citation type="submission" date="2013-10" db="EMBL/GenBank/DDBJ databases">
        <authorList>
            <person name="Schartl M."/>
            <person name="Warren W."/>
        </authorList>
    </citation>
    <scope>NUCLEOTIDE SEQUENCE [LARGE SCALE GENOMIC DNA]</scope>
    <source>
        <strain evidence="6">female</strain>
    </source>
</reference>
<dbReference type="AlphaFoldDB" id="A0A087YIV7"/>
<sequence length="304" mass="34985">MGENLTRTINDTEVINKNLTAERDKLTKDLNNLASHLSSLTNERNELKKLNSGLEASLKNLTEESQKLIQTIQNIQSDHKNVTGERDDLMRELNVFTSQLASMTKERNDLKKINSDIEAHSNTLREDKDELNRTLNDLASKHNSLTAERDLLRQTKSRIEDTSRTISQERDELKAKINTINKPGWELFEGSAYYVSYGKKTWEESRKYCQSKGADLMVINSSSKQVFGNKFQKYMWIGLTDQETDGIWKWVDGSQVNPTYWSSGEPNGQTQENCGNIKSFNLENSWNDEQCTHSLHWICELKLV</sequence>
<keyword evidence="1" id="KW-0430">Lectin</keyword>
<dbReference type="SMART" id="SM00034">
    <property type="entry name" value="CLECT"/>
    <property type="match status" value="1"/>
</dbReference>
<evidence type="ECO:0000259" key="4">
    <source>
        <dbReference type="PROSITE" id="PS50041"/>
    </source>
</evidence>
<dbReference type="Ensembl" id="ENSPFOT00000017982.2">
    <property type="protein sequence ID" value="ENSPFOP00000017960.2"/>
    <property type="gene ID" value="ENSPFOG00000017874.2"/>
</dbReference>
<protein>
    <recommendedName>
        <fullName evidence="4">C-type lectin domain-containing protein</fullName>
    </recommendedName>
</protein>
<dbReference type="PANTHER" id="PTHR22803">
    <property type="entry name" value="MANNOSE, PHOSPHOLIPASE, LECTIN RECEPTOR RELATED"/>
    <property type="match status" value="1"/>
</dbReference>
<dbReference type="InterPro" id="IPR016186">
    <property type="entry name" value="C-type_lectin-like/link_sf"/>
</dbReference>